<protein>
    <submittedName>
        <fullName evidence="2">Uncharacterized protein</fullName>
    </submittedName>
</protein>
<name>A0A0E9VCE3_ANGAN</name>
<feature type="region of interest" description="Disordered" evidence="1">
    <location>
        <begin position="1"/>
        <end position="21"/>
    </location>
</feature>
<evidence type="ECO:0000313" key="2">
    <source>
        <dbReference type="EMBL" id="JAH74868.1"/>
    </source>
</evidence>
<reference evidence="2" key="2">
    <citation type="journal article" date="2015" name="Fish Shellfish Immunol.">
        <title>Early steps in the European eel (Anguilla anguilla)-Vibrio vulnificus interaction in the gills: Role of the RtxA13 toxin.</title>
        <authorList>
            <person name="Callol A."/>
            <person name="Pajuelo D."/>
            <person name="Ebbesson L."/>
            <person name="Teles M."/>
            <person name="MacKenzie S."/>
            <person name="Amaro C."/>
        </authorList>
    </citation>
    <scope>NUCLEOTIDE SEQUENCE</scope>
</reference>
<organism evidence="2">
    <name type="scientific">Anguilla anguilla</name>
    <name type="common">European freshwater eel</name>
    <name type="synonym">Muraena anguilla</name>
    <dbReference type="NCBI Taxonomy" id="7936"/>
    <lineage>
        <taxon>Eukaryota</taxon>
        <taxon>Metazoa</taxon>
        <taxon>Chordata</taxon>
        <taxon>Craniata</taxon>
        <taxon>Vertebrata</taxon>
        <taxon>Euteleostomi</taxon>
        <taxon>Actinopterygii</taxon>
        <taxon>Neopterygii</taxon>
        <taxon>Teleostei</taxon>
        <taxon>Anguilliformes</taxon>
        <taxon>Anguillidae</taxon>
        <taxon>Anguilla</taxon>
    </lineage>
</organism>
<reference evidence="2" key="1">
    <citation type="submission" date="2014-11" db="EMBL/GenBank/DDBJ databases">
        <authorList>
            <person name="Amaro Gonzalez C."/>
        </authorList>
    </citation>
    <scope>NUCLEOTIDE SEQUENCE</scope>
</reference>
<dbReference type="EMBL" id="GBXM01033709">
    <property type="protein sequence ID" value="JAH74868.1"/>
    <property type="molecule type" value="Transcribed_RNA"/>
</dbReference>
<dbReference type="AlphaFoldDB" id="A0A0E9VCE3"/>
<sequence>MKKPILKKEGSKPEIVETTEHEGSQRVHTALHVHILVLSVPTSEPFLLTVFWKLFLDINLPDKCTHVLWDGSHK</sequence>
<evidence type="ECO:0000256" key="1">
    <source>
        <dbReference type="SAM" id="MobiDB-lite"/>
    </source>
</evidence>
<proteinExistence type="predicted"/>
<accession>A0A0E9VCE3</accession>